<dbReference type="Gene3D" id="3.30.760.10">
    <property type="entry name" value="RNA Cap, Translation Initiation Factor Eif4e"/>
    <property type="match status" value="1"/>
</dbReference>
<sequence>MDNDTGLHPLQNQWTLWFHSMPNNGTSWESNLQQVGTFDTVEMFWRYYRNAILPSCLDFKSNYLLFKHGIQPMWEDPQNANGGKWIVFMKNDRAQLDSYWENLILGLIGETVDSDGDEICGAVISRRRGADRIAVWNKCSDDKEKIMCLGWAIKQAIISSSETPAQFTMEWSVHTETTKAKGLRLVI</sequence>
<dbReference type="SUPFAM" id="SSF55418">
    <property type="entry name" value="eIF4e-like"/>
    <property type="match status" value="1"/>
</dbReference>
<dbReference type="GO" id="GO:0003743">
    <property type="term" value="F:translation initiation factor activity"/>
    <property type="evidence" value="ECO:0007669"/>
    <property type="project" value="UniProtKB-KW"/>
</dbReference>
<dbReference type="PANTHER" id="PTHR11960:SF73">
    <property type="entry name" value="TRANSLATION INITIATION FACTOR 4E, PUTATIVE-RELATED"/>
    <property type="match status" value="1"/>
</dbReference>
<dbReference type="GO" id="GO:0016281">
    <property type="term" value="C:eukaryotic translation initiation factor 4F complex"/>
    <property type="evidence" value="ECO:0007669"/>
    <property type="project" value="TreeGrafter"/>
</dbReference>
<dbReference type="InterPro" id="IPR001040">
    <property type="entry name" value="TIF_eIF_4E"/>
</dbReference>
<dbReference type="InterPro" id="IPR023398">
    <property type="entry name" value="TIF_eIF4e-like"/>
</dbReference>
<comment type="similarity">
    <text evidence="1">Belongs to the eukaryotic initiation factor 4E family.</text>
</comment>
<name>A0A0H5R7W0_9EUKA</name>
<evidence type="ECO:0000256" key="1">
    <source>
        <dbReference type="RuleBase" id="RU004374"/>
    </source>
</evidence>
<dbReference type="GO" id="GO:0000340">
    <property type="term" value="F:RNA 7-methylguanosine cap binding"/>
    <property type="evidence" value="ECO:0007669"/>
    <property type="project" value="TreeGrafter"/>
</dbReference>
<accession>A0A0H5R7W0</accession>
<dbReference type="AlphaFoldDB" id="A0A0H5R7W0"/>
<dbReference type="PANTHER" id="PTHR11960">
    <property type="entry name" value="EUKARYOTIC TRANSLATION INITIATION FACTOR 4E RELATED"/>
    <property type="match status" value="1"/>
</dbReference>
<organism evidence="2">
    <name type="scientific">Spongospora subterranea</name>
    <dbReference type="NCBI Taxonomy" id="70186"/>
    <lineage>
        <taxon>Eukaryota</taxon>
        <taxon>Sar</taxon>
        <taxon>Rhizaria</taxon>
        <taxon>Endomyxa</taxon>
        <taxon>Phytomyxea</taxon>
        <taxon>Plasmodiophorida</taxon>
        <taxon>Plasmodiophoridae</taxon>
        <taxon>Spongospora</taxon>
    </lineage>
</organism>
<dbReference type="EMBL" id="HACM01009360">
    <property type="protein sequence ID" value="CRZ09802.1"/>
    <property type="molecule type" value="Transcribed_RNA"/>
</dbReference>
<evidence type="ECO:0000313" key="2">
    <source>
        <dbReference type="EMBL" id="CRZ09802.1"/>
    </source>
</evidence>
<evidence type="ECO:0008006" key="3">
    <source>
        <dbReference type="Google" id="ProtNLM"/>
    </source>
</evidence>
<protein>
    <recommendedName>
        <fullName evidence="3">EIF-4F 25 kDa subunit</fullName>
    </recommendedName>
</protein>
<keyword evidence="1" id="KW-0694">RNA-binding</keyword>
<keyword evidence="1" id="KW-0396">Initiation factor</keyword>
<reference evidence="2" key="1">
    <citation type="submission" date="2015-04" db="EMBL/GenBank/DDBJ databases">
        <title>The genome sequence of the plant pathogenic Rhizarian Plasmodiophora brassicae reveals insights in its biotrophic life cycle and the origin of chitin synthesis.</title>
        <authorList>
            <person name="Schwelm A."/>
            <person name="Fogelqvist J."/>
            <person name="Knaust A."/>
            <person name="Julke S."/>
            <person name="Lilja T."/>
            <person name="Dhandapani V."/>
            <person name="Bonilla-Rosso G."/>
            <person name="Karlsson M."/>
            <person name="Shevchenko A."/>
            <person name="Choi S.R."/>
            <person name="Kim H.G."/>
            <person name="Park J.Y."/>
            <person name="Lim Y.P."/>
            <person name="Ludwig-Muller J."/>
            <person name="Dixelius C."/>
        </authorList>
    </citation>
    <scope>NUCLEOTIDE SEQUENCE</scope>
    <source>
        <tissue evidence="2">Potato root galls</tissue>
    </source>
</reference>
<dbReference type="Pfam" id="PF01652">
    <property type="entry name" value="IF4E"/>
    <property type="match status" value="1"/>
</dbReference>
<proteinExistence type="inferred from homology"/>
<keyword evidence="1" id="KW-0648">Protein biosynthesis</keyword>